<dbReference type="EMBL" id="CP025197">
    <property type="protein sequence ID" value="AUG58269.1"/>
    <property type="molecule type" value="Genomic_DNA"/>
</dbReference>
<evidence type="ECO:0000313" key="2">
    <source>
        <dbReference type="EMBL" id="PQQ68142.1"/>
    </source>
</evidence>
<dbReference type="Proteomes" id="UP000239720">
    <property type="component" value="Unassembled WGS sequence"/>
</dbReference>
<proteinExistence type="predicted"/>
<name>A0A2K9E4E7_9FIRM</name>
<evidence type="ECO:0000313" key="3">
    <source>
        <dbReference type="Proteomes" id="UP000233534"/>
    </source>
</evidence>
<reference evidence="1 3" key="1">
    <citation type="submission" date="2017-12" db="EMBL/GenBank/DDBJ databases">
        <title>Complete genome sequence of Herbivorax saccincola GGR1, a novel Cellulosome-producing hydrolytic bacterium in a thermophilic biogas plant, established by Illumina and Nanopore MinION sequencing.</title>
        <authorList>
            <person name="Pechtl A."/>
            <person name="Ruckert C."/>
            <person name="Koeck D.E."/>
            <person name="Maus I."/>
            <person name="Winkler A."/>
            <person name="Kalinowski J."/>
            <person name="Puhler A."/>
            <person name="Schwarz W.W."/>
            <person name="Zverlov V.V."/>
            <person name="Schluter A."/>
            <person name="Liebl W."/>
        </authorList>
    </citation>
    <scope>NUCLEOTIDE SEQUENCE [LARGE SCALE GENOMIC DNA]</scope>
    <source>
        <strain evidence="1">GGR1</strain>
        <strain evidence="3">SR1</strain>
    </source>
</reference>
<dbReference type="OrthoDB" id="2059196at2"/>
<evidence type="ECO:0000313" key="1">
    <source>
        <dbReference type="EMBL" id="AUG58269.1"/>
    </source>
</evidence>
<dbReference type="Proteomes" id="UP000233534">
    <property type="component" value="Chromosome"/>
</dbReference>
<dbReference type="AlphaFoldDB" id="A0A2K9E4E7"/>
<reference evidence="2 4" key="2">
    <citation type="journal article" date="2018" name="Syst. Appl. Microbiol.">
        <title>Characterization and high-quality draft genome sequence of Herbivorax saccincola A7, an anaerobic, alkaliphilic, thermophilic, cellulolytic, and xylanolytic bacterium.</title>
        <authorList>
            <person name="Aikawa S."/>
            <person name="Baramee S."/>
            <person name="Sermsathanaswadi J."/>
            <person name="Thianheng P."/>
            <person name="Tachaapaikoon C."/>
            <person name="Shikata A."/>
            <person name="Waeonukul R."/>
            <person name="Pason P."/>
            <person name="Ratanakhanokchai K."/>
            <person name="Kosugi A."/>
        </authorList>
    </citation>
    <scope>NUCLEOTIDE SEQUENCE [LARGE SCALE GENOMIC DNA]</scope>
    <source>
        <strain evidence="2 4">A7</strain>
    </source>
</reference>
<dbReference type="EMBL" id="NEMB01000003">
    <property type="protein sequence ID" value="PQQ68142.1"/>
    <property type="molecule type" value="Genomic_DNA"/>
</dbReference>
<accession>A0A2K9E4E7</accession>
<sequence>MINYTEVKDIIKRKLIGIHMTNIGRAADMLWIQYGNFITAKNYKGEEVRKSEYAIHVQGPWSFMQNENILLSSNDILELGNKKGEKQLKEDNVLFDDKCEEFIKKVLPVTVRDVDISEDGSLNILLSKNLRFQAITDKNKKNEYWRFIDNNKKEHLVIFEEF</sequence>
<dbReference type="RefSeq" id="WP_101302601.1">
    <property type="nucleotide sequence ID" value="NZ_CP025197.1"/>
</dbReference>
<protein>
    <submittedName>
        <fullName evidence="1">Uncharacterized protein</fullName>
    </submittedName>
</protein>
<organism evidence="1 3">
    <name type="scientific">Acetivibrio saccincola</name>
    <dbReference type="NCBI Taxonomy" id="1677857"/>
    <lineage>
        <taxon>Bacteria</taxon>
        <taxon>Bacillati</taxon>
        <taxon>Bacillota</taxon>
        <taxon>Clostridia</taxon>
        <taxon>Eubacteriales</taxon>
        <taxon>Oscillospiraceae</taxon>
        <taxon>Acetivibrio</taxon>
    </lineage>
</organism>
<keyword evidence="3" id="KW-1185">Reference proteome</keyword>
<gene>
    <name evidence="2" type="ORF">B9R14_16120</name>
    <name evidence="1" type="ORF">HVS_11910</name>
</gene>
<dbReference type="KEGG" id="hsc:HVS_11910"/>
<evidence type="ECO:0000313" key="4">
    <source>
        <dbReference type="Proteomes" id="UP000239720"/>
    </source>
</evidence>